<sequence length="181" mass="19246">MLSSIIPLPTLLLTLYTLSLIIPTISRLRRYESASKTAAQYSNTAAKKLHKTQVTQASGVVATVVSLISSLYLLSSPDAALLSPPVIAVLNTIICALAYAHMAGFWNEREQTRIPLVKDFNEAIRGSEKVVLLLGTLGLGWGVAAGVWVVGMGEGLMGLAVWVVAVGARVWGIAGEMGWRG</sequence>
<feature type="transmembrane region" description="Helical" evidence="1">
    <location>
        <begin position="6"/>
        <end position="26"/>
    </location>
</feature>
<dbReference type="Proteomes" id="UP000624244">
    <property type="component" value="Unassembled WGS sequence"/>
</dbReference>
<feature type="transmembrane region" description="Helical" evidence="1">
    <location>
        <begin position="156"/>
        <end position="174"/>
    </location>
</feature>
<dbReference type="OMA" id="REQTRIP"/>
<dbReference type="AlphaFoldDB" id="A0A8H5ZKZ0"/>
<feature type="transmembrane region" description="Helical" evidence="1">
    <location>
        <begin position="130"/>
        <end position="150"/>
    </location>
</feature>
<keyword evidence="1" id="KW-0472">Membrane</keyword>
<comment type="caution">
    <text evidence="2">The sequence shown here is derived from an EMBL/GenBank/DDBJ whole genome shotgun (WGS) entry which is preliminary data.</text>
</comment>
<gene>
    <name evidence="2" type="ORF">GGP41_000904</name>
</gene>
<feature type="transmembrane region" description="Helical" evidence="1">
    <location>
        <begin position="57"/>
        <end position="74"/>
    </location>
</feature>
<organism evidence="2 3">
    <name type="scientific">Cochliobolus sativus</name>
    <name type="common">Common root rot and spot blotch fungus</name>
    <name type="synonym">Bipolaris sorokiniana</name>
    <dbReference type="NCBI Taxonomy" id="45130"/>
    <lineage>
        <taxon>Eukaryota</taxon>
        <taxon>Fungi</taxon>
        <taxon>Dikarya</taxon>
        <taxon>Ascomycota</taxon>
        <taxon>Pezizomycotina</taxon>
        <taxon>Dothideomycetes</taxon>
        <taxon>Pleosporomycetidae</taxon>
        <taxon>Pleosporales</taxon>
        <taxon>Pleosporineae</taxon>
        <taxon>Pleosporaceae</taxon>
        <taxon>Bipolaris</taxon>
    </lineage>
</organism>
<protein>
    <submittedName>
        <fullName evidence="2">Uncharacterized protein</fullName>
    </submittedName>
</protein>
<proteinExistence type="predicted"/>
<dbReference type="EMBL" id="WNKQ01000004">
    <property type="protein sequence ID" value="KAF5852176.1"/>
    <property type="molecule type" value="Genomic_DNA"/>
</dbReference>
<accession>A0A8H5ZKZ0</accession>
<name>A0A8H5ZKZ0_COCSA</name>
<evidence type="ECO:0000313" key="3">
    <source>
        <dbReference type="Proteomes" id="UP000624244"/>
    </source>
</evidence>
<reference evidence="2" key="1">
    <citation type="submission" date="2019-11" db="EMBL/GenBank/DDBJ databases">
        <title>Bipolaris sorokiniana Genome sequencing.</title>
        <authorList>
            <person name="Wang H."/>
        </authorList>
    </citation>
    <scope>NUCLEOTIDE SEQUENCE</scope>
</reference>
<feature type="transmembrane region" description="Helical" evidence="1">
    <location>
        <begin position="86"/>
        <end position="106"/>
    </location>
</feature>
<keyword evidence="1" id="KW-0812">Transmembrane</keyword>
<evidence type="ECO:0000313" key="2">
    <source>
        <dbReference type="EMBL" id="KAF5852176.1"/>
    </source>
</evidence>
<evidence type="ECO:0000256" key="1">
    <source>
        <dbReference type="SAM" id="Phobius"/>
    </source>
</evidence>
<keyword evidence="1" id="KW-1133">Transmembrane helix</keyword>